<evidence type="ECO:0000313" key="3">
    <source>
        <dbReference type="Proteomes" id="UP000654075"/>
    </source>
</evidence>
<keyword evidence="3" id="KW-1185">Reference proteome</keyword>
<gene>
    <name evidence="2" type="ORF">PGLA1383_LOCUS18499</name>
</gene>
<feature type="region of interest" description="Disordered" evidence="1">
    <location>
        <begin position="1"/>
        <end position="92"/>
    </location>
</feature>
<organism evidence="2 3">
    <name type="scientific">Polarella glacialis</name>
    <name type="common">Dinoflagellate</name>
    <dbReference type="NCBI Taxonomy" id="89957"/>
    <lineage>
        <taxon>Eukaryota</taxon>
        <taxon>Sar</taxon>
        <taxon>Alveolata</taxon>
        <taxon>Dinophyceae</taxon>
        <taxon>Suessiales</taxon>
        <taxon>Suessiaceae</taxon>
        <taxon>Polarella</taxon>
    </lineage>
</organism>
<proteinExistence type="predicted"/>
<dbReference type="AlphaFoldDB" id="A0A813EL37"/>
<feature type="compositionally biased region" description="Low complexity" evidence="1">
    <location>
        <begin position="56"/>
        <end position="84"/>
    </location>
</feature>
<accession>A0A813EL37</accession>
<reference evidence="2" key="1">
    <citation type="submission" date="2021-02" db="EMBL/GenBank/DDBJ databases">
        <authorList>
            <person name="Dougan E. K."/>
            <person name="Rhodes N."/>
            <person name="Thang M."/>
            <person name="Chan C."/>
        </authorList>
    </citation>
    <scope>NUCLEOTIDE SEQUENCE</scope>
</reference>
<protein>
    <submittedName>
        <fullName evidence="2">Uncharacterized protein</fullName>
    </submittedName>
</protein>
<evidence type="ECO:0000313" key="2">
    <source>
        <dbReference type="EMBL" id="CAE8600165.1"/>
    </source>
</evidence>
<evidence type="ECO:0000256" key="1">
    <source>
        <dbReference type="SAM" id="MobiDB-lite"/>
    </source>
</evidence>
<dbReference type="EMBL" id="CAJNNV010011888">
    <property type="protein sequence ID" value="CAE8600165.1"/>
    <property type="molecule type" value="Genomic_DNA"/>
</dbReference>
<name>A0A813EL37_POLGL</name>
<feature type="compositionally biased region" description="Polar residues" evidence="1">
    <location>
        <begin position="30"/>
        <end position="41"/>
    </location>
</feature>
<sequence>EEEPDPEKEAEQELDRLYRELHRRMDKPSSAASRAPITSPNLAGVGRSQPPESSGHQHQQHQQQQQQGGQAARSAPALSASPSPMERHDLMVRQGFCVVEGLDGQS</sequence>
<dbReference type="Proteomes" id="UP000654075">
    <property type="component" value="Unassembled WGS sequence"/>
</dbReference>
<feature type="non-terminal residue" evidence="2">
    <location>
        <position position="1"/>
    </location>
</feature>
<comment type="caution">
    <text evidence="2">The sequence shown here is derived from an EMBL/GenBank/DDBJ whole genome shotgun (WGS) entry which is preliminary data.</text>
</comment>
<feature type="compositionally biased region" description="Basic and acidic residues" evidence="1">
    <location>
        <begin position="7"/>
        <end position="20"/>
    </location>
</feature>